<evidence type="ECO:0000256" key="1">
    <source>
        <dbReference type="SAM" id="MobiDB-lite"/>
    </source>
</evidence>
<sequence>MNDQVTTLQLSVIRLMIESVNGKFNNSSITSQPLHSEDLASQSLSNQWRNIPTLSLCVNQERREDTLLSQPLSNQWRSIPTLFLYVNQEEREDALLNEEDVDSLDHEEVHECVEEVEEENEDQEVEDIDQEVKDKDKEPKGMKIVHSASSEATRPKLPSELHFKWVNPSNMNFIGP</sequence>
<dbReference type="EMBL" id="JASCZI010031005">
    <property type="protein sequence ID" value="MED6125639.1"/>
    <property type="molecule type" value="Genomic_DNA"/>
</dbReference>
<feature type="compositionally biased region" description="Basic and acidic residues" evidence="1">
    <location>
        <begin position="130"/>
        <end position="141"/>
    </location>
</feature>
<reference evidence="2 3" key="1">
    <citation type="journal article" date="2023" name="Plants (Basel)">
        <title>Bridging the Gap: Combining Genomics and Transcriptomics Approaches to Understand Stylosanthes scabra, an Orphan Legume from the Brazilian Caatinga.</title>
        <authorList>
            <person name="Ferreira-Neto J.R.C."/>
            <person name="da Silva M.D."/>
            <person name="Binneck E."/>
            <person name="de Melo N.F."/>
            <person name="da Silva R.H."/>
            <person name="de Melo A.L.T.M."/>
            <person name="Pandolfi V."/>
            <person name="Bustamante F.O."/>
            <person name="Brasileiro-Vidal A.C."/>
            <person name="Benko-Iseppon A.M."/>
        </authorList>
    </citation>
    <scope>NUCLEOTIDE SEQUENCE [LARGE SCALE GENOMIC DNA]</scope>
    <source>
        <tissue evidence="2">Leaves</tissue>
    </source>
</reference>
<accession>A0ABU6RP20</accession>
<dbReference type="Proteomes" id="UP001341840">
    <property type="component" value="Unassembled WGS sequence"/>
</dbReference>
<name>A0ABU6RP20_9FABA</name>
<feature type="region of interest" description="Disordered" evidence="1">
    <location>
        <begin position="116"/>
        <end position="155"/>
    </location>
</feature>
<gene>
    <name evidence="2" type="ORF">PIB30_070561</name>
</gene>
<organism evidence="2 3">
    <name type="scientific">Stylosanthes scabra</name>
    <dbReference type="NCBI Taxonomy" id="79078"/>
    <lineage>
        <taxon>Eukaryota</taxon>
        <taxon>Viridiplantae</taxon>
        <taxon>Streptophyta</taxon>
        <taxon>Embryophyta</taxon>
        <taxon>Tracheophyta</taxon>
        <taxon>Spermatophyta</taxon>
        <taxon>Magnoliopsida</taxon>
        <taxon>eudicotyledons</taxon>
        <taxon>Gunneridae</taxon>
        <taxon>Pentapetalae</taxon>
        <taxon>rosids</taxon>
        <taxon>fabids</taxon>
        <taxon>Fabales</taxon>
        <taxon>Fabaceae</taxon>
        <taxon>Papilionoideae</taxon>
        <taxon>50 kb inversion clade</taxon>
        <taxon>dalbergioids sensu lato</taxon>
        <taxon>Dalbergieae</taxon>
        <taxon>Pterocarpus clade</taxon>
        <taxon>Stylosanthes</taxon>
    </lineage>
</organism>
<comment type="caution">
    <text evidence="2">The sequence shown here is derived from an EMBL/GenBank/DDBJ whole genome shotgun (WGS) entry which is preliminary data.</text>
</comment>
<evidence type="ECO:0000313" key="3">
    <source>
        <dbReference type="Proteomes" id="UP001341840"/>
    </source>
</evidence>
<evidence type="ECO:0000313" key="2">
    <source>
        <dbReference type="EMBL" id="MED6125639.1"/>
    </source>
</evidence>
<feature type="compositionally biased region" description="Acidic residues" evidence="1">
    <location>
        <begin position="116"/>
        <end position="129"/>
    </location>
</feature>
<protein>
    <submittedName>
        <fullName evidence="2">Uncharacterized protein</fullName>
    </submittedName>
</protein>
<proteinExistence type="predicted"/>
<keyword evidence="3" id="KW-1185">Reference proteome</keyword>